<dbReference type="PROSITE" id="PS50883">
    <property type="entry name" value="EAL"/>
    <property type="match status" value="1"/>
</dbReference>
<dbReference type="EMBL" id="JAQIFT010000069">
    <property type="protein sequence ID" value="MDA3733951.1"/>
    <property type="molecule type" value="Genomic_DNA"/>
</dbReference>
<organism evidence="2 3">
    <name type="scientific">Holtiella tumoricola</name>
    <dbReference type="NCBI Taxonomy" id="3018743"/>
    <lineage>
        <taxon>Bacteria</taxon>
        <taxon>Bacillati</taxon>
        <taxon>Bacillota</taxon>
        <taxon>Clostridia</taxon>
        <taxon>Lachnospirales</taxon>
        <taxon>Cellulosilyticaceae</taxon>
        <taxon>Holtiella</taxon>
    </lineage>
</organism>
<dbReference type="RefSeq" id="WP_271013619.1">
    <property type="nucleotide sequence ID" value="NZ_JAQIFT010000069.1"/>
</dbReference>
<feature type="domain" description="EAL" evidence="1">
    <location>
        <begin position="3"/>
        <end position="253"/>
    </location>
</feature>
<evidence type="ECO:0000313" key="2">
    <source>
        <dbReference type="EMBL" id="MDA3733951.1"/>
    </source>
</evidence>
<dbReference type="SMART" id="SM00052">
    <property type="entry name" value="EAL"/>
    <property type="match status" value="1"/>
</dbReference>
<gene>
    <name evidence="2" type="ORF">PBV87_20975</name>
</gene>
<dbReference type="CDD" id="cd01948">
    <property type="entry name" value="EAL"/>
    <property type="match status" value="1"/>
</dbReference>
<comment type="caution">
    <text evidence="2">The sequence shown here is derived from an EMBL/GenBank/DDBJ whole genome shotgun (WGS) entry which is preliminary data.</text>
</comment>
<name>A0AA42J3G1_9FIRM</name>
<reference evidence="2" key="1">
    <citation type="journal article" date="2023" name="Int. J. Syst. Evol. Microbiol.">
        <title>&lt;i&gt;Holtiella tumoricola&lt;/i&gt; gen. nov. sp. nov., isolated from a human clinical sample.</title>
        <authorList>
            <person name="Allen-Vercoe E."/>
            <person name="Daigneault M.C."/>
            <person name="Vancuren S.J."/>
            <person name="Cochrane K."/>
            <person name="O'Neal L.L."/>
            <person name="Sankaranarayanan K."/>
            <person name="Lawson P.A."/>
        </authorList>
    </citation>
    <scope>NUCLEOTIDE SEQUENCE</scope>
    <source>
        <strain evidence="2">CC70A</strain>
    </source>
</reference>
<dbReference type="PANTHER" id="PTHR33121">
    <property type="entry name" value="CYCLIC DI-GMP PHOSPHODIESTERASE PDEF"/>
    <property type="match status" value="1"/>
</dbReference>
<dbReference type="InterPro" id="IPR050706">
    <property type="entry name" value="Cyclic-di-GMP_PDE-like"/>
</dbReference>
<proteinExistence type="predicted"/>
<dbReference type="GO" id="GO:0071111">
    <property type="term" value="F:cyclic-guanylate-specific phosphodiesterase activity"/>
    <property type="evidence" value="ECO:0007669"/>
    <property type="project" value="InterPro"/>
</dbReference>
<dbReference type="Proteomes" id="UP001169242">
    <property type="component" value="Unassembled WGS sequence"/>
</dbReference>
<evidence type="ECO:0000259" key="1">
    <source>
        <dbReference type="PROSITE" id="PS50883"/>
    </source>
</evidence>
<dbReference type="Gene3D" id="3.20.20.450">
    <property type="entry name" value="EAL domain"/>
    <property type="match status" value="1"/>
</dbReference>
<dbReference type="Pfam" id="PF00563">
    <property type="entry name" value="EAL"/>
    <property type="match status" value="1"/>
</dbReference>
<dbReference type="SUPFAM" id="SSF141868">
    <property type="entry name" value="EAL domain-like"/>
    <property type="match status" value="1"/>
</dbReference>
<accession>A0AA42J3G1</accession>
<dbReference type="InterPro" id="IPR035919">
    <property type="entry name" value="EAL_sf"/>
</dbReference>
<dbReference type="AlphaFoldDB" id="A0AA42J3G1"/>
<evidence type="ECO:0000313" key="3">
    <source>
        <dbReference type="Proteomes" id="UP001169242"/>
    </source>
</evidence>
<sequence>MKKSITPQALEEAFLKNQFILYYQPKYDLEEEKIIGLEALIRWQHPYLGEIGPNDFFEDVFKLGKIIDLDIWVLHKAIEDIWKMEEDNLYSYPVAINLSAKSLCSVRFMQEVESLFINKPEWFNKLEIELTEEIRILDFSHAQSNIEKLRQYGMKIAIDDFGKGFANIECLRKLNFDILKIDKDLIRDIHKNEISQALLDFIIQMANVLELSIIAEGIESREEYEYIRYHTPCHIIQGYYIGKPSCLSEFYKI</sequence>
<dbReference type="InterPro" id="IPR001633">
    <property type="entry name" value="EAL_dom"/>
</dbReference>
<keyword evidence="3" id="KW-1185">Reference proteome</keyword>
<protein>
    <submittedName>
        <fullName evidence="2">EAL domain-containing protein</fullName>
    </submittedName>
</protein>
<dbReference type="PANTHER" id="PTHR33121:SF70">
    <property type="entry name" value="SIGNALING PROTEIN YKOW"/>
    <property type="match status" value="1"/>
</dbReference>